<dbReference type="GO" id="GO:0005737">
    <property type="term" value="C:cytoplasm"/>
    <property type="evidence" value="ECO:0007669"/>
    <property type="project" value="TreeGrafter"/>
</dbReference>
<organism evidence="2 3">
    <name type="scientific">Aliidiomarina minuta</name>
    <dbReference type="NCBI Taxonomy" id="880057"/>
    <lineage>
        <taxon>Bacteria</taxon>
        <taxon>Pseudomonadati</taxon>
        <taxon>Pseudomonadota</taxon>
        <taxon>Gammaproteobacteria</taxon>
        <taxon>Alteromonadales</taxon>
        <taxon>Idiomarinaceae</taxon>
        <taxon>Aliidiomarina</taxon>
    </lineage>
</organism>
<dbReference type="PANTHER" id="PTHR22603">
    <property type="entry name" value="CHOLINE/ETHANOALAMINE KINASE"/>
    <property type="match status" value="1"/>
</dbReference>
<dbReference type="InterPro" id="IPR002575">
    <property type="entry name" value="Aminoglycoside_PTrfase"/>
</dbReference>
<comment type="caution">
    <text evidence="2">The sequence shown here is derived from an EMBL/GenBank/DDBJ whole genome shotgun (WGS) entry which is preliminary data.</text>
</comment>
<protein>
    <recommendedName>
        <fullName evidence="1">Aminoglycoside phosphotransferase domain-containing protein</fullName>
    </recommendedName>
</protein>
<reference evidence="2 3" key="1">
    <citation type="journal article" date="2011" name="Front. Microbiol.">
        <title>Genomic signatures of strain selection and enhancement in Bacillus atrophaeus var. globigii, a historical biowarfare simulant.</title>
        <authorList>
            <person name="Gibbons H.S."/>
            <person name="Broomall S.M."/>
            <person name="McNew L.A."/>
            <person name="Daligault H."/>
            <person name="Chapman C."/>
            <person name="Bruce D."/>
            <person name="Karavis M."/>
            <person name="Krepps M."/>
            <person name="McGregor P.A."/>
            <person name="Hong C."/>
            <person name="Park K.H."/>
            <person name="Akmal A."/>
            <person name="Feldman A."/>
            <person name="Lin J.S."/>
            <person name="Chang W.E."/>
            <person name="Higgs B.W."/>
            <person name="Demirev P."/>
            <person name="Lindquist J."/>
            <person name="Liem A."/>
            <person name="Fochler E."/>
            <person name="Read T.D."/>
            <person name="Tapia R."/>
            <person name="Johnson S."/>
            <person name="Bishop-Lilly K.A."/>
            <person name="Detter C."/>
            <person name="Han C."/>
            <person name="Sozhamannan S."/>
            <person name="Rosenzweig C.N."/>
            <person name="Skowronski E.W."/>
        </authorList>
    </citation>
    <scope>NUCLEOTIDE SEQUENCE [LARGE SCALE GENOMIC DNA]</scope>
    <source>
        <strain evidence="2 3">MLST1</strain>
    </source>
</reference>
<evidence type="ECO:0000259" key="1">
    <source>
        <dbReference type="Pfam" id="PF01636"/>
    </source>
</evidence>
<dbReference type="Gene3D" id="3.30.200.20">
    <property type="entry name" value="Phosphorylase Kinase, domain 1"/>
    <property type="match status" value="1"/>
</dbReference>
<evidence type="ECO:0000313" key="3">
    <source>
        <dbReference type="Proteomes" id="UP000288293"/>
    </source>
</evidence>
<name>A0A432W3T9_9GAMM</name>
<feature type="domain" description="Aminoglycoside phosphotransferase" evidence="1">
    <location>
        <begin position="20"/>
        <end position="226"/>
    </location>
</feature>
<dbReference type="Proteomes" id="UP000288293">
    <property type="component" value="Unassembled WGS sequence"/>
</dbReference>
<dbReference type="PANTHER" id="PTHR22603:SF66">
    <property type="entry name" value="ETHANOLAMINE KINASE"/>
    <property type="match status" value="1"/>
</dbReference>
<dbReference type="SUPFAM" id="SSF56112">
    <property type="entry name" value="Protein kinase-like (PK-like)"/>
    <property type="match status" value="1"/>
</dbReference>
<gene>
    <name evidence="2" type="ORF">CWE09_12805</name>
</gene>
<dbReference type="EMBL" id="PIPL01000003">
    <property type="protein sequence ID" value="RUO24020.1"/>
    <property type="molecule type" value="Genomic_DNA"/>
</dbReference>
<dbReference type="RefSeq" id="WP_126804441.1">
    <property type="nucleotide sequence ID" value="NZ_PIPL01000003.1"/>
</dbReference>
<dbReference type="AlphaFoldDB" id="A0A432W3T9"/>
<dbReference type="OrthoDB" id="179763at2"/>
<dbReference type="GO" id="GO:0004305">
    <property type="term" value="F:ethanolamine kinase activity"/>
    <property type="evidence" value="ECO:0007669"/>
    <property type="project" value="TreeGrafter"/>
</dbReference>
<accession>A0A432W3T9</accession>
<proteinExistence type="predicted"/>
<dbReference type="InterPro" id="IPR011009">
    <property type="entry name" value="Kinase-like_dom_sf"/>
</dbReference>
<dbReference type="Pfam" id="PF01636">
    <property type="entry name" value="APH"/>
    <property type="match status" value="1"/>
</dbReference>
<dbReference type="Gene3D" id="3.90.1200.10">
    <property type="match status" value="1"/>
</dbReference>
<dbReference type="GO" id="GO:0006646">
    <property type="term" value="P:phosphatidylethanolamine biosynthetic process"/>
    <property type="evidence" value="ECO:0007669"/>
    <property type="project" value="TreeGrafter"/>
</dbReference>
<sequence>MKTDIHELLKQLPLEGEWEAKKLNGGEVNSSWKISNQETTYFLKAQRSEQRNQIDRSAEVSLQRQLSELDLCPAIEYASDNYELVLFVWENAATLKQSVMDERSRMQILANTLWRIHHCKPRLNNWSLYDRISHYCDSLAHNAPQLAQAYLEQLQHFSGLVRDWDKEGGCFCHNDLSLDHILLSEPVKVVDWEYAGYGHPYFDIASCIEINELQQAQVQLLCHYYSQASNSEVTPGEIASWRALVGILNELWYALQKT</sequence>
<keyword evidence="3" id="KW-1185">Reference proteome</keyword>
<evidence type="ECO:0000313" key="2">
    <source>
        <dbReference type="EMBL" id="RUO24020.1"/>
    </source>
</evidence>